<evidence type="ECO:0000256" key="9">
    <source>
        <dbReference type="ARBA" id="ARBA00023136"/>
    </source>
</evidence>
<keyword evidence="14" id="KW-1185">Reference proteome</keyword>
<dbReference type="GO" id="GO:0031966">
    <property type="term" value="C:mitochondrial membrane"/>
    <property type="evidence" value="ECO:0000318"/>
    <property type="project" value="GO_Central"/>
</dbReference>
<organism evidence="13 14">
    <name type="scientific">Monodelphis domestica</name>
    <name type="common">Gray short-tailed opossum</name>
    <dbReference type="NCBI Taxonomy" id="13616"/>
    <lineage>
        <taxon>Eukaryota</taxon>
        <taxon>Metazoa</taxon>
        <taxon>Chordata</taxon>
        <taxon>Craniata</taxon>
        <taxon>Vertebrata</taxon>
        <taxon>Euteleostomi</taxon>
        <taxon>Mammalia</taxon>
        <taxon>Metatheria</taxon>
        <taxon>Didelphimorphia</taxon>
        <taxon>Didelphidae</taxon>
        <taxon>Monodelphis</taxon>
    </lineage>
</organism>
<dbReference type="PANTHER" id="PTHR10510">
    <property type="entry name" value="CYTOCHROME C OXIDASE POLYPEPTIDE 7A"/>
    <property type="match status" value="1"/>
</dbReference>
<evidence type="ECO:0000256" key="8">
    <source>
        <dbReference type="ARBA" id="ARBA00023128"/>
    </source>
</evidence>
<comment type="similarity">
    <text evidence="2">Belongs to the cytochrome c oxidase VIIa family.</text>
</comment>
<reference evidence="13" key="2">
    <citation type="submission" date="2025-08" db="UniProtKB">
        <authorList>
            <consortium name="Ensembl"/>
        </authorList>
    </citation>
    <scope>IDENTIFICATION</scope>
</reference>
<evidence type="ECO:0000256" key="5">
    <source>
        <dbReference type="ARBA" id="ARBA00022946"/>
    </source>
</evidence>
<evidence type="ECO:0000256" key="4">
    <source>
        <dbReference type="ARBA" id="ARBA00022792"/>
    </source>
</evidence>
<sequence>MIRSLIFHEDDGIPVHLKSGVGDALLYRGTILFSVVGTFYALYHLGMVSFPKKHNRLMFISIGIN</sequence>
<dbReference type="GO" id="GO:1902600">
    <property type="term" value="P:proton transmembrane transport"/>
    <property type="evidence" value="ECO:0007669"/>
    <property type="project" value="GOC"/>
</dbReference>
<dbReference type="InParanoid" id="A0A5F8GG74"/>
<dbReference type="GO" id="GO:0006119">
    <property type="term" value="P:oxidative phosphorylation"/>
    <property type="evidence" value="ECO:0000318"/>
    <property type="project" value="GO_Central"/>
</dbReference>
<evidence type="ECO:0000256" key="6">
    <source>
        <dbReference type="ARBA" id="ARBA00022989"/>
    </source>
</evidence>
<proteinExistence type="inferred from homology"/>
<reference evidence="13 14" key="1">
    <citation type="journal article" date="2007" name="Nature">
        <title>Genome of the marsupial Monodelphis domestica reveals innovation in non-coding sequences.</title>
        <authorList>
            <person name="Mikkelsen T.S."/>
            <person name="Wakefield M.J."/>
            <person name="Aken B."/>
            <person name="Amemiya C.T."/>
            <person name="Chang J.L."/>
            <person name="Duke S."/>
            <person name="Garber M."/>
            <person name="Gentles A.J."/>
            <person name="Goodstadt L."/>
            <person name="Heger A."/>
            <person name="Jurka J."/>
            <person name="Kamal M."/>
            <person name="Mauceli E."/>
            <person name="Searle S.M."/>
            <person name="Sharpe T."/>
            <person name="Baker M.L."/>
            <person name="Batzer M.A."/>
            <person name="Benos P.V."/>
            <person name="Belov K."/>
            <person name="Clamp M."/>
            <person name="Cook A."/>
            <person name="Cuff J."/>
            <person name="Das R."/>
            <person name="Davidow L."/>
            <person name="Deakin J.E."/>
            <person name="Fazzari M.J."/>
            <person name="Glass J.L."/>
            <person name="Grabherr M."/>
            <person name="Greally J.M."/>
            <person name="Gu W."/>
            <person name="Hore T.A."/>
            <person name="Huttley G.A."/>
            <person name="Kleber M."/>
            <person name="Jirtle R.L."/>
            <person name="Koina E."/>
            <person name="Lee J.T."/>
            <person name="Mahony S."/>
            <person name="Marra M.A."/>
            <person name="Miller R.D."/>
            <person name="Nicholls R.D."/>
            <person name="Oda M."/>
            <person name="Papenfuss A.T."/>
            <person name="Parra Z.E."/>
            <person name="Pollock D.D."/>
            <person name="Ray D.A."/>
            <person name="Schein J.E."/>
            <person name="Speed T.P."/>
            <person name="Thompson K."/>
            <person name="VandeBerg J.L."/>
            <person name="Wade C.M."/>
            <person name="Walker J.A."/>
            <person name="Waters P.D."/>
            <person name="Webber C."/>
            <person name="Weidman J.R."/>
            <person name="Xie X."/>
            <person name="Zody M.C."/>
            <person name="Baldwin J."/>
            <person name="Abdouelleil A."/>
            <person name="Abdulkadir J."/>
            <person name="Abebe A."/>
            <person name="Abera B."/>
            <person name="Abreu J."/>
            <person name="Acer S.C."/>
            <person name="Aftuck L."/>
            <person name="Alexander A."/>
            <person name="An P."/>
            <person name="Anderson E."/>
            <person name="Anderson S."/>
            <person name="Arachi H."/>
            <person name="Azer M."/>
            <person name="Bachantsang P."/>
            <person name="Barry A."/>
            <person name="Bayul T."/>
            <person name="Berlin A."/>
            <person name="Bessette D."/>
            <person name="Bloom T."/>
            <person name="Bloom T."/>
            <person name="Boguslavskiy L."/>
            <person name="Bonnet C."/>
            <person name="Boukhgalter B."/>
            <person name="Bourzgui I."/>
            <person name="Brown A."/>
            <person name="Cahill P."/>
            <person name="Channer S."/>
            <person name="Cheshatsang Y."/>
            <person name="Chuda L."/>
            <person name="Citroen M."/>
            <person name="Collymore A."/>
            <person name="Cooke P."/>
            <person name="Costello M."/>
            <person name="D'Aco K."/>
            <person name="Daza R."/>
            <person name="De Haan G."/>
            <person name="DeGray S."/>
            <person name="DeMaso C."/>
            <person name="Dhargay N."/>
            <person name="Dooley K."/>
            <person name="Dooley E."/>
            <person name="Doricent M."/>
            <person name="Dorje P."/>
            <person name="Dorjee K."/>
            <person name="Dupes A."/>
            <person name="Elong R."/>
            <person name="Falk J."/>
            <person name="Farina A."/>
            <person name="Faro S."/>
            <person name="Ferguson D."/>
            <person name="Fisher S."/>
            <person name="Foley C.D."/>
            <person name="Franke A."/>
            <person name="Friedrich D."/>
            <person name="Gadbois L."/>
            <person name="Gearin G."/>
            <person name="Gearin C.R."/>
            <person name="Giannoukos G."/>
            <person name="Goode T."/>
            <person name="Graham J."/>
            <person name="Grandbois E."/>
            <person name="Grewal S."/>
            <person name="Gyaltsen K."/>
            <person name="Hafez N."/>
            <person name="Hagos B."/>
            <person name="Hall J."/>
            <person name="Henson C."/>
            <person name="Hollinger A."/>
            <person name="Honan T."/>
            <person name="Huard M.D."/>
            <person name="Hughes L."/>
            <person name="Hurhula B."/>
            <person name="Husby M.E."/>
            <person name="Kamat A."/>
            <person name="Kanga B."/>
            <person name="Kashin S."/>
            <person name="Khazanovich D."/>
            <person name="Kisner P."/>
            <person name="Lance K."/>
            <person name="Lara M."/>
            <person name="Lee W."/>
            <person name="Lennon N."/>
            <person name="Letendre F."/>
            <person name="LeVine R."/>
            <person name="Lipovsky A."/>
            <person name="Liu X."/>
            <person name="Liu J."/>
            <person name="Liu S."/>
            <person name="Lokyitsang T."/>
            <person name="Lokyitsang Y."/>
            <person name="Lubonja R."/>
            <person name="Lui A."/>
            <person name="MacDonald P."/>
            <person name="Magnisalis V."/>
            <person name="Maru K."/>
            <person name="Matthews C."/>
            <person name="McCusker W."/>
            <person name="McDonough S."/>
            <person name="Mehta T."/>
            <person name="Meldrim J."/>
            <person name="Meneus L."/>
            <person name="Mihai O."/>
            <person name="Mihalev A."/>
            <person name="Mihova T."/>
            <person name="Mittelman R."/>
            <person name="Mlenga V."/>
            <person name="Montmayeur A."/>
            <person name="Mulrain L."/>
            <person name="Navidi A."/>
            <person name="Naylor J."/>
            <person name="Negash T."/>
            <person name="Nguyen T."/>
            <person name="Nguyen N."/>
            <person name="Nicol R."/>
            <person name="Norbu C."/>
            <person name="Norbu N."/>
            <person name="Novod N."/>
            <person name="O'Neill B."/>
            <person name="Osman S."/>
            <person name="Markiewicz E."/>
            <person name="Oyono O.L."/>
            <person name="Patti C."/>
            <person name="Phunkhang P."/>
            <person name="Pierre F."/>
            <person name="Priest M."/>
            <person name="Raghuraman S."/>
            <person name="Rege F."/>
            <person name="Reyes R."/>
            <person name="Rise C."/>
            <person name="Rogov P."/>
            <person name="Ross K."/>
            <person name="Ryan E."/>
            <person name="Settipalli S."/>
            <person name="Shea T."/>
            <person name="Sherpa N."/>
            <person name="Shi L."/>
            <person name="Shih D."/>
            <person name="Sparrow T."/>
            <person name="Spaulding J."/>
            <person name="Stalker J."/>
            <person name="Stange-Thomann N."/>
            <person name="Stavropoulos S."/>
            <person name="Stone C."/>
            <person name="Strader C."/>
            <person name="Tesfaye S."/>
            <person name="Thomson T."/>
            <person name="Thoulutsang Y."/>
            <person name="Thoulutsang D."/>
            <person name="Topham K."/>
            <person name="Topping I."/>
            <person name="Tsamla T."/>
            <person name="Vassiliev H."/>
            <person name="Vo A."/>
            <person name="Wangchuk T."/>
            <person name="Wangdi T."/>
            <person name="Weiand M."/>
            <person name="Wilkinson J."/>
            <person name="Wilson A."/>
            <person name="Yadav S."/>
            <person name="Young G."/>
            <person name="Yu Q."/>
            <person name="Zembek L."/>
            <person name="Zhong D."/>
            <person name="Zimmer A."/>
            <person name="Zwirko Z."/>
            <person name="Jaffe D.B."/>
            <person name="Alvarez P."/>
            <person name="Brockman W."/>
            <person name="Butler J."/>
            <person name="Chin C."/>
            <person name="Gnerre S."/>
            <person name="MacCallum I."/>
            <person name="Graves J.A."/>
            <person name="Ponting C.P."/>
            <person name="Breen M."/>
            <person name="Samollow P.B."/>
            <person name="Lander E.S."/>
            <person name="Lindblad-Toh K."/>
        </authorList>
    </citation>
    <scope>NUCLEOTIDE SEQUENCE [LARGE SCALE GENOMIC DNA]</scope>
</reference>
<keyword evidence="3 12" id="KW-0812">Transmembrane</keyword>
<name>A0A5F8GG74_MONDO</name>
<keyword evidence="6 12" id="KW-1133">Transmembrane helix</keyword>
<evidence type="ECO:0000256" key="3">
    <source>
        <dbReference type="ARBA" id="ARBA00022692"/>
    </source>
</evidence>
<accession>A0A5F8GG74</accession>
<dbReference type="Bgee" id="ENSMODG00000037017">
    <property type="expression patterns" value="Expressed in skeletal muscle tissue and 2 other cell types or tissues"/>
</dbReference>
<dbReference type="InterPro" id="IPR003177">
    <property type="entry name" value="Cytc_oxidase_su7a_met"/>
</dbReference>
<dbReference type="Ensembl" id="ENSMODT00000062974.1">
    <property type="protein sequence ID" value="ENSMODP00000046472.1"/>
    <property type="gene ID" value="ENSMODG00000037017.1"/>
</dbReference>
<dbReference type="FunFam" id="4.10.91.10:FF:000001">
    <property type="entry name" value="Cytochrome c oxidase subunit 7A1, mitochondrial"/>
    <property type="match status" value="1"/>
</dbReference>
<comment type="subcellular location">
    <subcellularLocation>
        <location evidence="1">Mitochondrion inner membrane</location>
        <topology evidence="1">Single-pass membrane protein</topology>
    </subcellularLocation>
</comment>
<evidence type="ECO:0000256" key="10">
    <source>
        <dbReference type="ARBA" id="ARBA00040282"/>
    </source>
</evidence>
<dbReference type="OMA" id="XENNGIP"/>
<evidence type="ECO:0000256" key="11">
    <source>
        <dbReference type="ARBA" id="ARBA00042325"/>
    </source>
</evidence>
<dbReference type="GO" id="GO:0098803">
    <property type="term" value="C:respiratory chain complex"/>
    <property type="evidence" value="ECO:0000318"/>
    <property type="project" value="GO_Central"/>
</dbReference>
<keyword evidence="7" id="KW-0007">Acetylation</keyword>
<dbReference type="PANTHER" id="PTHR10510:SF15">
    <property type="entry name" value="CYTOCHROME C OXIDASE SUBUNIT 7A2, MITOCHONDRIAL"/>
    <property type="match status" value="1"/>
</dbReference>
<evidence type="ECO:0000256" key="2">
    <source>
        <dbReference type="ARBA" id="ARBA00009331"/>
    </source>
</evidence>
<evidence type="ECO:0000313" key="14">
    <source>
        <dbReference type="Proteomes" id="UP000002280"/>
    </source>
</evidence>
<evidence type="ECO:0000313" key="13">
    <source>
        <dbReference type="Ensembl" id="ENSMODP00000046472.1"/>
    </source>
</evidence>
<dbReference type="GO" id="GO:0045277">
    <property type="term" value="C:respiratory chain complex IV"/>
    <property type="evidence" value="ECO:0007669"/>
    <property type="project" value="InterPro"/>
</dbReference>
<evidence type="ECO:0000256" key="7">
    <source>
        <dbReference type="ARBA" id="ARBA00022990"/>
    </source>
</evidence>
<feature type="transmembrane region" description="Helical" evidence="12">
    <location>
        <begin position="25"/>
        <end position="46"/>
    </location>
</feature>
<dbReference type="InterPro" id="IPR036539">
    <property type="entry name" value="Cyt_c_oxidase_su7a_sf"/>
</dbReference>
<keyword evidence="5" id="KW-0809">Transit peptide</keyword>
<dbReference type="GO" id="GO:0006123">
    <property type="term" value="P:mitochondrial electron transport, cytochrome c to oxygen"/>
    <property type="evidence" value="ECO:0007669"/>
    <property type="project" value="InterPro"/>
</dbReference>
<reference evidence="13" key="3">
    <citation type="submission" date="2025-09" db="UniProtKB">
        <authorList>
            <consortium name="Ensembl"/>
        </authorList>
    </citation>
    <scope>IDENTIFICATION</scope>
</reference>
<dbReference type="AlphaFoldDB" id="A0A5F8GG74"/>
<evidence type="ECO:0000256" key="1">
    <source>
        <dbReference type="ARBA" id="ARBA00004434"/>
    </source>
</evidence>
<keyword evidence="4" id="KW-0999">Mitochondrion inner membrane</keyword>
<keyword evidence="9 12" id="KW-0472">Membrane</keyword>
<dbReference type="STRING" id="13616.ENSMODP00000046472"/>
<dbReference type="GO" id="GO:0005743">
    <property type="term" value="C:mitochondrial inner membrane"/>
    <property type="evidence" value="ECO:0007669"/>
    <property type="project" value="UniProtKB-SubCell"/>
</dbReference>
<evidence type="ECO:0000256" key="12">
    <source>
        <dbReference type="SAM" id="Phobius"/>
    </source>
</evidence>
<protein>
    <recommendedName>
        <fullName evidence="10">Cytochrome c oxidase subunit 7A2, mitochondrial</fullName>
    </recommendedName>
    <alternativeName>
        <fullName evidence="11">Cytochrome c oxidase subunit VIIa-liver/heart</fullName>
    </alternativeName>
</protein>
<dbReference type="SUPFAM" id="SSF81419">
    <property type="entry name" value="Mitochondrial cytochrome c oxidase subunit VIIa"/>
    <property type="match status" value="1"/>
</dbReference>
<dbReference type="Proteomes" id="UP000002280">
    <property type="component" value="Chromosome 1"/>
</dbReference>
<dbReference type="GeneTree" id="ENSGT00940000154550"/>
<keyword evidence="8" id="KW-0496">Mitochondrion</keyword>
<dbReference type="Gene3D" id="4.10.91.10">
    <property type="entry name" value="Cytochrome c oxidase, subunit VIIa"/>
    <property type="match status" value="1"/>
</dbReference>